<organism evidence="1 2">
    <name type="scientific">Talaromyces atroroseus</name>
    <dbReference type="NCBI Taxonomy" id="1441469"/>
    <lineage>
        <taxon>Eukaryota</taxon>
        <taxon>Fungi</taxon>
        <taxon>Dikarya</taxon>
        <taxon>Ascomycota</taxon>
        <taxon>Pezizomycotina</taxon>
        <taxon>Eurotiomycetes</taxon>
        <taxon>Eurotiomycetidae</taxon>
        <taxon>Eurotiales</taxon>
        <taxon>Trichocomaceae</taxon>
        <taxon>Talaromyces</taxon>
        <taxon>Talaromyces sect. Trachyspermi</taxon>
    </lineage>
</organism>
<dbReference type="InterPro" id="IPR021858">
    <property type="entry name" value="Fun_TF"/>
</dbReference>
<dbReference type="OrthoDB" id="5429770at2759"/>
<dbReference type="PANTHER" id="PTHR38791">
    <property type="entry name" value="ZN(II)2CYS6 TRANSCRIPTION FACTOR (EUROFUNG)-RELATED-RELATED"/>
    <property type="match status" value="1"/>
</dbReference>
<dbReference type="GeneID" id="31003491"/>
<accession>A0A225B4L8</accession>
<reference evidence="1 2" key="1">
    <citation type="submission" date="2015-06" db="EMBL/GenBank/DDBJ databases">
        <title>Talaromyces atroroseus IBT 11181 draft genome.</title>
        <authorList>
            <person name="Rasmussen K.B."/>
            <person name="Rasmussen S."/>
            <person name="Petersen B."/>
            <person name="Sicheritz-Ponten T."/>
            <person name="Mortensen U.H."/>
            <person name="Thrane U."/>
        </authorList>
    </citation>
    <scope>NUCLEOTIDE SEQUENCE [LARGE SCALE GENOMIC DNA]</scope>
    <source>
        <strain evidence="1 2">IBT 11181</strain>
    </source>
</reference>
<evidence type="ECO:0000313" key="2">
    <source>
        <dbReference type="Proteomes" id="UP000214365"/>
    </source>
</evidence>
<dbReference type="InterPro" id="IPR053175">
    <property type="entry name" value="DHMBA_Reg_Transcription_Factor"/>
</dbReference>
<dbReference type="EMBL" id="LFMY01000004">
    <property type="protein sequence ID" value="OKL60877.1"/>
    <property type="molecule type" value="Genomic_DNA"/>
</dbReference>
<dbReference type="Pfam" id="PF11951">
    <property type="entry name" value="Fungal_trans_2"/>
    <property type="match status" value="1"/>
</dbReference>
<keyword evidence="2" id="KW-1185">Reference proteome</keyword>
<proteinExistence type="predicted"/>
<gene>
    <name evidence="1" type="ORF">UA08_03736</name>
</gene>
<name>A0A225B4L8_TALAT</name>
<sequence>MHQLITCQASDLMHAWMNHVRGATKLLELRGIDQLDSHTGLELFTLVRLQNAISSVFFRSTSHRSPKIAALSNIARSKRDEHHQPIEHLYNILIGLNDLSLEVDDAHLQPDPVRNLESLIQTALHLDADLRSWTMSLGSSWRYTVVENPHSCLQNSPIHVDKYHVYSDVNIASMWNHYRQTRIVLNEMIKSMSLRLWELQRSPECEQTLYQSSAIIEQVVGDLCASIPYHFTTGEAGFGGTIRLLWPLFIAGNCTGTDSASKEWSLQTLDIIASATGVQQAVGMAQLLRKGDALGIIPRT</sequence>
<dbReference type="RefSeq" id="XP_020120998.1">
    <property type="nucleotide sequence ID" value="XM_020266069.1"/>
</dbReference>
<comment type="caution">
    <text evidence="1">The sequence shown here is derived from an EMBL/GenBank/DDBJ whole genome shotgun (WGS) entry which is preliminary data.</text>
</comment>
<dbReference type="Proteomes" id="UP000214365">
    <property type="component" value="Unassembled WGS sequence"/>
</dbReference>
<protein>
    <submittedName>
        <fullName evidence="1">Uncharacterized protein</fullName>
    </submittedName>
</protein>
<dbReference type="PANTHER" id="PTHR38791:SF5">
    <property type="entry name" value="TRANSCRIPTION FACTOR DBAG-RELATED"/>
    <property type="match status" value="1"/>
</dbReference>
<dbReference type="AlphaFoldDB" id="A0A225B4L8"/>
<evidence type="ECO:0000313" key="1">
    <source>
        <dbReference type="EMBL" id="OKL60877.1"/>
    </source>
</evidence>